<reference evidence="4 5" key="1">
    <citation type="submission" date="2024-09" db="EMBL/GenBank/DDBJ databases">
        <title>Draft genome sequence of Candidatus Magnetaquicoccaceae bacterium FCR-1.</title>
        <authorList>
            <person name="Shimoshige H."/>
            <person name="Shimamura S."/>
            <person name="Taoka A."/>
            <person name="Kobayashi H."/>
            <person name="Maekawa T."/>
        </authorList>
    </citation>
    <scope>NUCLEOTIDE SEQUENCE [LARGE SCALE GENOMIC DNA]</scope>
    <source>
        <strain evidence="4 5">FCR-1</strain>
    </source>
</reference>
<dbReference type="PANTHER" id="PTHR33449:SF1">
    <property type="entry name" value="NUCLEOID-ASSOCIATED PROTEIN YBAB"/>
    <property type="match status" value="1"/>
</dbReference>
<dbReference type="RefSeq" id="WP_420904416.1">
    <property type="nucleotide sequence ID" value="NZ_BAAFGK010000004.1"/>
</dbReference>
<dbReference type="Pfam" id="PF02575">
    <property type="entry name" value="YbaB_DNA_bd"/>
    <property type="match status" value="1"/>
</dbReference>
<dbReference type="PIRSF" id="PIRSF004555">
    <property type="entry name" value="UCP004555"/>
    <property type="match status" value="1"/>
</dbReference>
<accession>A0ABQ0C733</accession>
<feature type="coiled-coil region" evidence="3">
    <location>
        <begin position="4"/>
        <end position="31"/>
    </location>
</feature>
<sequence length="106" mass="11483">MKNIGEIMKQAQAMQAKMAKIQEELAALVLTGHAGGGMVQVVMNGKQEVMRVRIDPSVVDAEEIEMLEDLVAAAFNDAQRKVQEATRDSMAQLTGGMKIPGLNLPF</sequence>
<dbReference type="InterPro" id="IPR036894">
    <property type="entry name" value="YbaB-like_sf"/>
</dbReference>
<evidence type="ECO:0000256" key="2">
    <source>
        <dbReference type="HAMAP-Rule" id="MF_00274"/>
    </source>
</evidence>
<dbReference type="Proteomes" id="UP001628193">
    <property type="component" value="Unassembled WGS sequence"/>
</dbReference>
<evidence type="ECO:0000313" key="4">
    <source>
        <dbReference type="EMBL" id="GAB0056694.1"/>
    </source>
</evidence>
<comment type="subcellular location">
    <subcellularLocation>
        <location evidence="2">Cytoplasm</location>
        <location evidence="2">Nucleoid</location>
    </subcellularLocation>
</comment>
<comment type="caution">
    <text evidence="4">The sequence shown here is derived from an EMBL/GenBank/DDBJ whole genome shotgun (WGS) entry which is preliminary data.</text>
</comment>
<proteinExistence type="inferred from homology"/>
<comment type="similarity">
    <text evidence="2">Belongs to the YbaB/EbfC family.</text>
</comment>
<dbReference type="NCBIfam" id="TIGR00103">
    <property type="entry name" value="DNA_YbaB_EbfC"/>
    <property type="match status" value="1"/>
</dbReference>
<evidence type="ECO:0000256" key="1">
    <source>
        <dbReference type="ARBA" id="ARBA00023125"/>
    </source>
</evidence>
<organism evidence="4 5">
    <name type="scientific">Candidatus Magnetaquiglobus chichijimensis</name>
    <dbReference type="NCBI Taxonomy" id="3141448"/>
    <lineage>
        <taxon>Bacteria</taxon>
        <taxon>Pseudomonadati</taxon>
        <taxon>Pseudomonadota</taxon>
        <taxon>Magnetococcia</taxon>
        <taxon>Magnetococcales</taxon>
        <taxon>Candidatus Magnetaquicoccaceae</taxon>
        <taxon>Candidatus Magnetaquiglobus</taxon>
    </lineage>
</organism>
<keyword evidence="3" id="KW-0175">Coiled coil</keyword>
<dbReference type="EMBL" id="BAAFGK010000004">
    <property type="protein sequence ID" value="GAB0056694.1"/>
    <property type="molecule type" value="Genomic_DNA"/>
</dbReference>
<gene>
    <name evidence="4" type="primary">ybaB</name>
    <name evidence="4" type="ORF">SIID45300_01005</name>
</gene>
<dbReference type="SUPFAM" id="SSF82607">
    <property type="entry name" value="YbaB-like"/>
    <property type="match status" value="1"/>
</dbReference>
<comment type="function">
    <text evidence="2">Binds to DNA and alters its conformation. May be involved in regulation of gene expression, nucleoid organization and DNA protection.</text>
</comment>
<keyword evidence="5" id="KW-1185">Reference proteome</keyword>
<dbReference type="InterPro" id="IPR004401">
    <property type="entry name" value="YbaB/EbfC"/>
</dbReference>
<comment type="subunit">
    <text evidence="2">Homodimer.</text>
</comment>
<evidence type="ECO:0000256" key="3">
    <source>
        <dbReference type="SAM" id="Coils"/>
    </source>
</evidence>
<dbReference type="PANTHER" id="PTHR33449">
    <property type="entry name" value="NUCLEOID-ASSOCIATED PROTEIN YBAB"/>
    <property type="match status" value="1"/>
</dbReference>
<dbReference type="HAMAP" id="MF_00274">
    <property type="entry name" value="DNA_YbaB_EbfC"/>
    <property type="match status" value="1"/>
</dbReference>
<keyword evidence="2" id="KW-0963">Cytoplasm</keyword>
<protein>
    <recommendedName>
        <fullName evidence="2">Nucleoid-associated protein SIID45300_01005</fullName>
    </recommendedName>
</protein>
<keyword evidence="1 2" id="KW-0238">DNA-binding</keyword>
<name>A0ABQ0C733_9PROT</name>
<evidence type="ECO:0000313" key="5">
    <source>
        <dbReference type="Proteomes" id="UP001628193"/>
    </source>
</evidence>
<dbReference type="Gene3D" id="3.30.1310.10">
    <property type="entry name" value="Nucleoid-associated protein YbaB-like domain"/>
    <property type="match status" value="1"/>
</dbReference>